<evidence type="ECO:0000313" key="3">
    <source>
        <dbReference type="Proteomes" id="UP001054837"/>
    </source>
</evidence>
<organism evidence="2 3">
    <name type="scientific">Caerostris darwini</name>
    <dbReference type="NCBI Taxonomy" id="1538125"/>
    <lineage>
        <taxon>Eukaryota</taxon>
        <taxon>Metazoa</taxon>
        <taxon>Ecdysozoa</taxon>
        <taxon>Arthropoda</taxon>
        <taxon>Chelicerata</taxon>
        <taxon>Arachnida</taxon>
        <taxon>Araneae</taxon>
        <taxon>Araneomorphae</taxon>
        <taxon>Entelegynae</taxon>
        <taxon>Araneoidea</taxon>
        <taxon>Araneidae</taxon>
        <taxon>Caerostris</taxon>
    </lineage>
</organism>
<feature type="region of interest" description="Disordered" evidence="1">
    <location>
        <begin position="78"/>
        <end position="100"/>
    </location>
</feature>
<gene>
    <name evidence="2" type="ORF">CDAR_569531</name>
</gene>
<evidence type="ECO:0000256" key="1">
    <source>
        <dbReference type="SAM" id="MobiDB-lite"/>
    </source>
</evidence>
<accession>A0AAV4TYF0</accession>
<evidence type="ECO:0000313" key="2">
    <source>
        <dbReference type="EMBL" id="GIY50377.1"/>
    </source>
</evidence>
<name>A0AAV4TYF0_9ARAC</name>
<sequence length="158" mass="18401">MKLKIVSNITNKRKIANVLRCFVYLQHTNRYNRKKSEYAKSSRKKNSEKRGSVRYITAKYLGILWILLDTYPLAQLTKNSQETSRTKKKTKRVASSRCTQSFHSSLSTADRSSGKEKGSPKLLMWLCFQQSWKFKDAFGHQSLERFIARDNGERGLEN</sequence>
<proteinExistence type="predicted"/>
<keyword evidence="3" id="KW-1185">Reference proteome</keyword>
<dbReference type="Proteomes" id="UP001054837">
    <property type="component" value="Unassembled WGS sequence"/>
</dbReference>
<dbReference type="EMBL" id="BPLQ01010382">
    <property type="protein sequence ID" value="GIY50377.1"/>
    <property type="molecule type" value="Genomic_DNA"/>
</dbReference>
<reference evidence="2 3" key="1">
    <citation type="submission" date="2021-06" db="EMBL/GenBank/DDBJ databases">
        <title>Caerostris darwini draft genome.</title>
        <authorList>
            <person name="Kono N."/>
            <person name="Arakawa K."/>
        </authorList>
    </citation>
    <scope>NUCLEOTIDE SEQUENCE [LARGE SCALE GENOMIC DNA]</scope>
</reference>
<dbReference type="AlphaFoldDB" id="A0AAV4TYF0"/>
<protein>
    <submittedName>
        <fullName evidence="2">Uncharacterized protein</fullName>
    </submittedName>
</protein>
<comment type="caution">
    <text evidence="2">The sequence shown here is derived from an EMBL/GenBank/DDBJ whole genome shotgun (WGS) entry which is preliminary data.</text>
</comment>